<comment type="caution">
    <text evidence="2">The sequence shown here is derived from an EMBL/GenBank/DDBJ whole genome shotgun (WGS) entry which is preliminary data.</text>
</comment>
<dbReference type="EMBL" id="NEVM01000005">
    <property type="protein sequence ID" value="OZI30827.1"/>
    <property type="molecule type" value="Genomic_DNA"/>
</dbReference>
<feature type="transmembrane region" description="Helical" evidence="1">
    <location>
        <begin position="156"/>
        <end position="180"/>
    </location>
</feature>
<evidence type="ECO:0000256" key="1">
    <source>
        <dbReference type="SAM" id="Phobius"/>
    </source>
</evidence>
<keyword evidence="1" id="KW-0472">Membrane</keyword>
<keyword evidence="1" id="KW-1133">Transmembrane helix</keyword>
<gene>
    <name evidence="2" type="ORF">CAL29_22890</name>
</gene>
<evidence type="ECO:0000313" key="2">
    <source>
        <dbReference type="EMBL" id="OZI30827.1"/>
    </source>
</evidence>
<name>A0A261S1F3_9BORD</name>
<evidence type="ECO:0000313" key="3">
    <source>
        <dbReference type="Proteomes" id="UP000216020"/>
    </source>
</evidence>
<protein>
    <submittedName>
        <fullName evidence="2">Uncharacterized protein</fullName>
    </submittedName>
</protein>
<keyword evidence="3" id="KW-1185">Reference proteome</keyword>
<feature type="transmembrane region" description="Helical" evidence="1">
    <location>
        <begin position="116"/>
        <end position="136"/>
    </location>
</feature>
<proteinExistence type="predicted"/>
<dbReference type="Proteomes" id="UP000216020">
    <property type="component" value="Unassembled WGS sequence"/>
</dbReference>
<accession>A0A261S1F3</accession>
<reference evidence="3" key="1">
    <citation type="submission" date="2017-05" db="EMBL/GenBank/DDBJ databases">
        <title>Complete and WGS of Bordetella genogroups.</title>
        <authorList>
            <person name="Spilker T."/>
            <person name="Lipuma J."/>
        </authorList>
    </citation>
    <scope>NUCLEOTIDE SEQUENCE [LARGE SCALE GENOMIC DNA]</scope>
    <source>
        <strain evidence="3">AU16122</strain>
    </source>
</reference>
<feature type="transmembrane region" description="Helical" evidence="1">
    <location>
        <begin position="12"/>
        <end position="31"/>
    </location>
</feature>
<feature type="transmembrane region" description="Helical" evidence="1">
    <location>
        <begin position="37"/>
        <end position="56"/>
    </location>
</feature>
<sequence length="196" mass="21808">MPKDLKFGSRRALRIVVGFFLLMPLVYSGLVPETWPAAGATLLLELTFLVIARWAIYRDARSLTRRVHAASGQNWSVRVNWVEVDIISDMEYAAILRDVLLDPTVAMRQVWRTLRILVNLGCKLVGVIPVTAFWFVVAEITLSSHGLPQVPHGMPLSQLVGVMLKVSCAVGLAVLLPSLLTSLSMERSCYHEEIGR</sequence>
<dbReference type="RefSeq" id="WP_094855250.1">
    <property type="nucleotide sequence ID" value="NZ_NEVM01000005.1"/>
</dbReference>
<dbReference type="AlphaFoldDB" id="A0A261S1F3"/>
<keyword evidence="1" id="KW-0812">Transmembrane</keyword>
<organism evidence="2 3">
    <name type="scientific">Bordetella genomosp. 10</name>
    <dbReference type="NCBI Taxonomy" id="1416804"/>
    <lineage>
        <taxon>Bacteria</taxon>
        <taxon>Pseudomonadati</taxon>
        <taxon>Pseudomonadota</taxon>
        <taxon>Betaproteobacteria</taxon>
        <taxon>Burkholderiales</taxon>
        <taxon>Alcaligenaceae</taxon>
        <taxon>Bordetella</taxon>
    </lineage>
</organism>